<dbReference type="Pfam" id="PF12840">
    <property type="entry name" value="HTH_20"/>
    <property type="match status" value="1"/>
</dbReference>
<gene>
    <name evidence="5" type="ORF">SAMN05444359_1342</name>
</gene>
<dbReference type="CDD" id="cd00090">
    <property type="entry name" value="HTH_ARSR"/>
    <property type="match status" value="1"/>
</dbReference>
<dbReference type="SUPFAM" id="SSF46785">
    <property type="entry name" value="Winged helix' DNA-binding domain"/>
    <property type="match status" value="1"/>
</dbReference>
<evidence type="ECO:0000313" key="5">
    <source>
        <dbReference type="EMBL" id="SER31128.1"/>
    </source>
</evidence>
<feature type="domain" description="HTH arsR-type" evidence="4">
    <location>
        <begin position="1"/>
        <end position="87"/>
    </location>
</feature>
<dbReference type="PANTHER" id="PTHR33154">
    <property type="entry name" value="TRANSCRIPTIONAL REGULATOR, ARSR FAMILY"/>
    <property type="match status" value="1"/>
</dbReference>
<dbReference type="InParanoid" id="A0A1H9N5G1"/>
<dbReference type="PRINTS" id="PR00778">
    <property type="entry name" value="HTHARSR"/>
</dbReference>
<reference evidence="6" key="1">
    <citation type="submission" date="2016-10" db="EMBL/GenBank/DDBJ databases">
        <authorList>
            <person name="Varghese N."/>
            <person name="Submissions S."/>
        </authorList>
    </citation>
    <scope>NUCLEOTIDE SEQUENCE [LARGE SCALE GENOMIC DNA]</scope>
    <source>
        <strain evidence="6">DSM 24740</strain>
    </source>
</reference>
<dbReference type="SMART" id="SM00418">
    <property type="entry name" value="HTH_ARSR"/>
    <property type="match status" value="1"/>
</dbReference>
<dbReference type="InterPro" id="IPR036388">
    <property type="entry name" value="WH-like_DNA-bd_sf"/>
</dbReference>
<dbReference type="InterPro" id="IPR047796">
    <property type="entry name" value="SdpR-like_repress"/>
</dbReference>
<keyword evidence="1" id="KW-0805">Transcription regulation</keyword>
<keyword evidence="6" id="KW-1185">Reference proteome</keyword>
<dbReference type="InterPro" id="IPR051081">
    <property type="entry name" value="HTH_MetalResp_TranReg"/>
</dbReference>
<dbReference type="InterPro" id="IPR001845">
    <property type="entry name" value="HTH_ArsR_DNA-bd_dom"/>
</dbReference>
<keyword evidence="3" id="KW-0804">Transcription</keyword>
<accession>A0A1H9N5G1</accession>
<name>A0A1H9N5G1_9BACT</name>
<dbReference type="Gene3D" id="1.10.10.10">
    <property type="entry name" value="Winged helix-like DNA-binding domain superfamily/Winged helix DNA-binding domain"/>
    <property type="match status" value="1"/>
</dbReference>
<dbReference type="NCBIfam" id="NF033789">
    <property type="entry name" value="repress_SdpR"/>
    <property type="match status" value="1"/>
</dbReference>
<evidence type="ECO:0000259" key="4">
    <source>
        <dbReference type="PROSITE" id="PS50987"/>
    </source>
</evidence>
<dbReference type="GO" id="GO:0003677">
    <property type="term" value="F:DNA binding"/>
    <property type="evidence" value="ECO:0007669"/>
    <property type="project" value="UniProtKB-KW"/>
</dbReference>
<dbReference type="InterPro" id="IPR036390">
    <property type="entry name" value="WH_DNA-bd_sf"/>
</dbReference>
<dbReference type="STRING" id="478744.SAMN05444359_1342"/>
<sequence>MDEIFKALRDPTRRKILQLLRDGSLTAGEIADEFDISKPSISHHLDLLKRADLITVVREGQFLRHHLNTTVVEDLLRWVIDLNSPDHEK</sequence>
<dbReference type="PROSITE" id="PS50987">
    <property type="entry name" value="HTH_ARSR_2"/>
    <property type="match status" value="1"/>
</dbReference>
<dbReference type="PANTHER" id="PTHR33154:SF33">
    <property type="entry name" value="TRANSCRIPTIONAL REPRESSOR SDPR"/>
    <property type="match status" value="1"/>
</dbReference>
<evidence type="ECO:0000313" key="6">
    <source>
        <dbReference type="Proteomes" id="UP000199021"/>
    </source>
</evidence>
<protein>
    <submittedName>
        <fullName evidence="5">Transcriptional regulator, ArsR family</fullName>
    </submittedName>
</protein>
<dbReference type="EMBL" id="FOFB01000034">
    <property type="protein sequence ID" value="SER31128.1"/>
    <property type="molecule type" value="Genomic_DNA"/>
</dbReference>
<dbReference type="AlphaFoldDB" id="A0A1H9N5G1"/>
<dbReference type="GO" id="GO:0003700">
    <property type="term" value="F:DNA-binding transcription factor activity"/>
    <property type="evidence" value="ECO:0007669"/>
    <property type="project" value="InterPro"/>
</dbReference>
<dbReference type="FunCoup" id="A0A1H9N5G1">
    <property type="interactions" value="51"/>
</dbReference>
<organism evidence="5 6">
    <name type="scientific">Neolewinella agarilytica</name>
    <dbReference type="NCBI Taxonomy" id="478744"/>
    <lineage>
        <taxon>Bacteria</taxon>
        <taxon>Pseudomonadati</taxon>
        <taxon>Bacteroidota</taxon>
        <taxon>Saprospiria</taxon>
        <taxon>Saprospirales</taxon>
        <taxon>Lewinellaceae</taxon>
        <taxon>Neolewinella</taxon>
    </lineage>
</organism>
<evidence type="ECO:0000256" key="2">
    <source>
        <dbReference type="ARBA" id="ARBA00023125"/>
    </source>
</evidence>
<dbReference type="NCBIfam" id="NF033788">
    <property type="entry name" value="HTH_metalloreg"/>
    <property type="match status" value="1"/>
</dbReference>
<evidence type="ECO:0000256" key="1">
    <source>
        <dbReference type="ARBA" id="ARBA00023015"/>
    </source>
</evidence>
<dbReference type="OrthoDB" id="9799175at2"/>
<evidence type="ECO:0000256" key="3">
    <source>
        <dbReference type="ARBA" id="ARBA00023163"/>
    </source>
</evidence>
<keyword evidence="2" id="KW-0238">DNA-binding</keyword>
<dbReference type="RefSeq" id="WP_090172770.1">
    <property type="nucleotide sequence ID" value="NZ_FOFB01000034.1"/>
</dbReference>
<dbReference type="Proteomes" id="UP000199021">
    <property type="component" value="Unassembled WGS sequence"/>
</dbReference>
<proteinExistence type="predicted"/>
<dbReference type="InterPro" id="IPR011991">
    <property type="entry name" value="ArsR-like_HTH"/>
</dbReference>